<proteinExistence type="predicted"/>
<reference evidence="1 2" key="1">
    <citation type="submission" date="2019-12" db="EMBL/GenBank/DDBJ databases">
        <title>Complete Genome Sequence of a Quorum-Sensing Bacterium,Rhodobacteraceae bacterium C31, Isolated from a marine microalgae symbiotic bacteria.</title>
        <authorList>
            <person name="Zhang Y."/>
        </authorList>
    </citation>
    <scope>NUCLEOTIDE SEQUENCE [LARGE SCALE GENOMIC DNA]</scope>
    <source>
        <strain evidence="1 2">C31</strain>
    </source>
</reference>
<dbReference type="Gene3D" id="3.40.50.150">
    <property type="entry name" value="Vaccinia Virus protein VP39"/>
    <property type="match status" value="1"/>
</dbReference>
<dbReference type="EMBL" id="CP047166">
    <property type="protein sequence ID" value="QRF65930.1"/>
    <property type="molecule type" value="Genomic_DNA"/>
</dbReference>
<sequence length="225" mass="25437">MSFLKKLLGKGGKTPDRSDQAVYLHQYPGGYDEYRKTQIHHNKRKLDKVWADETVLDRVVADLRARGLGKSGICHGARNGFEVAHLRRALDGDVIGTDISDTATQFDHMVTWDFHDPNPEWEGRFDFVYTNSLDQAMEPQKALASWARQIQPKGCIYIEHTMGHSAQEAGAKDPFGAHPMVMPYLIFQWGRGRYALADIIEVEAKANKNIPAWLFVLQRADAEAV</sequence>
<dbReference type="InterPro" id="IPR029063">
    <property type="entry name" value="SAM-dependent_MTases_sf"/>
</dbReference>
<name>A0ABX7F5X0_9RHOB</name>
<dbReference type="SUPFAM" id="SSF53335">
    <property type="entry name" value="S-adenosyl-L-methionine-dependent methyltransferases"/>
    <property type="match status" value="1"/>
</dbReference>
<evidence type="ECO:0000313" key="1">
    <source>
        <dbReference type="EMBL" id="QRF65930.1"/>
    </source>
</evidence>
<organism evidence="1 2">
    <name type="scientific">Ponticoccus alexandrii</name>
    <dbReference type="NCBI Taxonomy" id="1943633"/>
    <lineage>
        <taxon>Bacteria</taxon>
        <taxon>Pseudomonadati</taxon>
        <taxon>Pseudomonadota</taxon>
        <taxon>Alphaproteobacteria</taxon>
        <taxon>Rhodobacterales</taxon>
        <taxon>Roseobacteraceae</taxon>
        <taxon>Ponticoccus</taxon>
    </lineage>
</organism>
<evidence type="ECO:0000313" key="2">
    <source>
        <dbReference type="Proteomes" id="UP000596387"/>
    </source>
</evidence>
<protein>
    <recommendedName>
        <fullName evidence="3">Class I SAM-dependent methyltransferase</fullName>
    </recommendedName>
</protein>
<dbReference type="RefSeq" id="WP_023852538.1">
    <property type="nucleotide sequence ID" value="NZ_CP047166.1"/>
</dbReference>
<gene>
    <name evidence="1" type="ORF">GQA70_06135</name>
</gene>
<dbReference type="Proteomes" id="UP000596387">
    <property type="component" value="Chromosome"/>
</dbReference>
<keyword evidence="2" id="KW-1185">Reference proteome</keyword>
<accession>A0ABX7F5X0</accession>
<evidence type="ECO:0008006" key="3">
    <source>
        <dbReference type="Google" id="ProtNLM"/>
    </source>
</evidence>